<dbReference type="EMBL" id="GGNE01000518">
    <property type="protein sequence ID" value="MIC89059.1"/>
    <property type="molecule type" value="Transcribed_RNA"/>
</dbReference>
<dbReference type="PANTHER" id="PTHR13306">
    <property type="entry name" value="TRANSMEMBRANE PROTEIN 138"/>
    <property type="match status" value="1"/>
</dbReference>
<protein>
    <recommendedName>
        <fullName evidence="5">Transmembrane protein 138</fullName>
    </recommendedName>
</protein>
<evidence type="ECO:0000256" key="5">
    <source>
        <dbReference type="ARBA" id="ARBA00014515"/>
    </source>
</evidence>
<name>A0A4D5RA73_SCOVI</name>
<evidence type="ECO:0000256" key="11">
    <source>
        <dbReference type="ARBA" id="ARBA00023136"/>
    </source>
</evidence>
<reference evidence="15" key="1">
    <citation type="journal article" date="2018" name="Toxicon">
        <title>Venom-gland transcriptomics and venom proteomics of the giant Florida blue centipede, Scolopendra viridis.</title>
        <authorList>
            <person name="Ward M.J."/>
            <person name="Rokyta D.R."/>
        </authorList>
    </citation>
    <scope>NUCLEOTIDE SEQUENCE</scope>
    <source>
        <tissue evidence="15">Venom gland</tissue>
    </source>
</reference>
<keyword evidence="12" id="KW-0325">Glycoprotein</keyword>
<feature type="transmembrane region" description="Helical" evidence="14">
    <location>
        <begin position="12"/>
        <end position="32"/>
    </location>
</feature>
<evidence type="ECO:0000256" key="12">
    <source>
        <dbReference type="ARBA" id="ARBA00023180"/>
    </source>
</evidence>
<keyword evidence="13" id="KW-0966">Cell projection</keyword>
<evidence type="ECO:0000256" key="8">
    <source>
        <dbReference type="ARBA" id="ARBA00022794"/>
    </source>
</evidence>
<dbReference type="Pfam" id="PF14935">
    <property type="entry name" value="TMEM138"/>
    <property type="match status" value="1"/>
</dbReference>
<comment type="subcellular location">
    <subcellularLocation>
        <location evidence="3">Cell projection</location>
        <location evidence="3">Cilium</location>
    </subcellularLocation>
    <subcellularLocation>
        <location evidence="2">Vacuole membrane</location>
        <topology evidence="2">Multi-pass membrane protein</topology>
    </subcellularLocation>
</comment>
<evidence type="ECO:0000256" key="1">
    <source>
        <dbReference type="ARBA" id="ARBA00003709"/>
    </source>
</evidence>
<evidence type="ECO:0000256" key="2">
    <source>
        <dbReference type="ARBA" id="ARBA00004128"/>
    </source>
</evidence>
<keyword evidence="7 14" id="KW-0812">Transmembrane</keyword>
<dbReference type="GO" id="GO:0005774">
    <property type="term" value="C:vacuolar membrane"/>
    <property type="evidence" value="ECO:0007669"/>
    <property type="project" value="UniProtKB-SubCell"/>
</dbReference>
<accession>A0A4D5RA73</accession>
<dbReference type="PANTHER" id="PTHR13306:SF6">
    <property type="entry name" value="TRANSMEMBRANE PROTEIN 138"/>
    <property type="match status" value="1"/>
</dbReference>
<evidence type="ECO:0000256" key="6">
    <source>
        <dbReference type="ARBA" id="ARBA00022554"/>
    </source>
</evidence>
<evidence type="ECO:0000313" key="15">
    <source>
        <dbReference type="EMBL" id="MIC89059.1"/>
    </source>
</evidence>
<keyword evidence="10" id="KW-0969">Cilium</keyword>
<evidence type="ECO:0000256" key="14">
    <source>
        <dbReference type="SAM" id="Phobius"/>
    </source>
</evidence>
<comment type="function">
    <text evidence="1">Required for ciliogenesis.</text>
</comment>
<keyword evidence="11 14" id="KW-0472">Membrane</keyword>
<comment type="similarity">
    <text evidence="4">Belongs to the TMEM138 family.</text>
</comment>
<keyword evidence="6" id="KW-0926">Vacuole</keyword>
<evidence type="ECO:0000256" key="4">
    <source>
        <dbReference type="ARBA" id="ARBA00010572"/>
    </source>
</evidence>
<feature type="transmembrane region" description="Helical" evidence="14">
    <location>
        <begin position="72"/>
        <end position="94"/>
    </location>
</feature>
<dbReference type="GO" id="GO:0005929">
    <property type="term" value="C:cilium"/>
    <property type="evidence" value="ECO:0007669"/>
    <property type="project" value="UniProtKB-SubCell"/>
</dbReference>
<sequence>MNVGKYRTIIIVTYLFITVDLLFNTLSTVTHIHNEHELLIYVIQDVLQVFAIFMMFLLLFNTYVFQAGLVGLLLSIYKAPIIISIFYLGLSIPLHTFFLKRRWDDPYVYMWDDSLLALFIFHRLTGVLHYYFFKRMVFTLSDPKYYSDSSWLREEMNKRK</sequence>
<evidence type="ECO:0000256" key="13">
    <source>
        <dbReference type="ARBA" id="ARBA00023273"/>
    </source>
</evidence>
<dbReference type="InterPro" id="IPR024133">
    <property type="entry name" value="TM_138"/>
</dbReference>
<dbReference type="GO" id="GO:0030030">
    <property type="term" value="P:cell projection organization"/>
    <property type="evidence" value="ECO:0007669"/>
    <property type="project" value="UniProtKB-KW"/>
</dbReference>
<keyword evidence="9 14" id="KW-1133">Transmembrane helix</keyword>
<keyword evidence="8" id="KW-0970">Cilium biogenesis/degradation</keyword>
<feature type="transmembrane region" description="Helical" evidence="14">
    <location>
        <begin position="38"/>
        <end position="60"/>
    </location>
</feature>
<evidence type="ECO:0000256" key="9">
    <source>
        <dbReference type="ARBA" id="ARBA00022989"/>
    </source>
</evidence>
<organism evidence="15">
    <name type="scientific">Scolopendra viridis</name>
    <name type="common">Giant centipede</name>
    <dbReference type="NCBI Taxonomy" id="118503"/>
    <lineage>
        <taxon>Eukaryota</taxon>
        <taxon>Metazoa</taxon>
        <taxon>Ecdysozoa</taxon>
        <taxon>Arthropoda</taxon>
        <taxon>Myriapoda</taxon>
        <taxon>Chilopoda</taxon>
        <taxon>Pleurostigmophora</taxon>
        <taxon>Scolopendromorpha</taxon>
        <taxon>Scolopendridae</taxon>
        <taxon>Scolopendra</taxon>
    </lineage>
</organism>
<evidence type="ECO:0000256" key="10">
    <source>
        <dbReference type="ARBA" id="ARBA00023069"/>
    </source>
</evidence>
<proteinExistence type="inferred from homology"/>
<evidence type="ECO:0000256" key="3">
    <source>
        <dbReference type="ARBA" id="ARBA00004138"/>
    </source>
</evidence>
<dbReference type="AlphaFoldDB" id="A0A4D5RA73"/>
<evidence type="ECO:0000256" key="7">
    <source>
        <dbReference type="ARBA" id="ARBA00022692"/>
    </source>
</evidence>
<feature type="transmembrane region" description="Helical" evidence="14">
    <location>
        <begin position="114"/>
        <end position="133"/>
    </location>
</feature>